<dbReference type="CDD" id="cd06558">
    <property type="entry name" value="crotonase-like"/>
    <property type="match status" value="1"/>
</dbReference>
<comment type="similarity">
    <text evidence="1 2">Belongs to the enoyl-CoA hydratase/isomerase family.</text>
</comment>
<dbReference type="Gene3D" id="3.90.226.10">
    <property type="entry name" value="2-enoyl-CoA Hydratase, Chain A, domain 1"/>
    <property type="match status" value="1"/>
</dbReference>
<protein>
    <recommendedName>
        <fullName evidence="6">Enoyl-CoA hydratase</fullName>
    </recommendedName>
</protein>
<reference evidence="4 5" key="1">
    <citation type="journal article" date="2010" name="Nat. Biotechnol.">
        <title>Genome sequence of the model mushroom Schizophyllum commune.</title>
        <authorList>
            <person name="Ohm R.A."/>
            <person name="de Jong J.F."/>
            <person name="Lugones L.G."/>
            <person name="Aerts A."/>
            <person name="Kothe E."/>
            <person name="Stajich J.E."/>
            <person name="de Vries R.P."/>
            <person name="Record E."/>
            <person name="Levasseur A."/>
            <person name="Baker S.E."/>
            <person name="Bartholomew K.A."/>
            <person name="Coutinho P.M."/>
            <person name="Erdmann S."/>
            <person name="Fowler T.J."/>
            <person name="Gathman A.C."/>
            <person name="Lombard V."/>
            <person name="Henrissat B."/>
            <person name="Knabe N."/>
            <person name="Kuees U."/>
            <person name="Lilly W.W."/>
            <person name="Lindquist E."/>
            <person name="Lucas S."/>
            <person name="Magnuson J.K."/>
            <person name="Piumi F."/>
            <person name="Raudaskoski M."/>
            <person name="Salamov A."/>
            <person name="Schmutz J."/>
            <person name="Schwarze F.W.M.R."/>
            <person name="vanKuyk P.A."/>
            <person name="Horton J.S."/>
            <person name="Grigoriev I.V."/>
            <person name="Woesten H.A.B."/>
        </authorList>
    </citation>
    <scope>NUCLEOTIDE SEQUENCE [LARGE SCALE GENOMIC DNA]</scope>
    <source>
        <strain evidence="5">H4-8 / FGSC 9210</strain>
    </source>
</reference>
<dbReference type="VEuPathDB" id="FungiDB:SCHCODRAFT_01190456"/>
<evidence type="ECO:0008006" key="6">
    <source>
        <dbReference type="Google" id="ProtNLM"/>
    </source>
</evidence>
<dbReference type="RefSeq" id="XP_003031299.1">
    <property type="nucleotide sequence ID" value="XM_003031253.1"/>
</dbReference>
<gene>
    <name evidence="4" type="ORF">SCHCODRAFT_16082</name>
</gene>
<dbReference type="OrthoDB" id="2139957at2759"/>
<dbReference type="OMA" id="DPDLHWK"/>
<dbReference type="PANTHER" id="PTHR11941">
    <property type="entry name" value="ENOYL-COA HYDRATASE-RELATED"/>
    <property type="match status" value="1"/>
</dbReference>
<dbReference type="GO" id="GO:0005739">
    <property type="term" value="C:mitochondrion"/>
    <property type="evidence" value="ECO:0007669"/>
    <property type="project" value="TreeGrafter"/>
</dbReference>
<name>D8Q7D0_SCHCM</name>
<dbReference type="InParanoid" id="D8Q7D0"/>
<evidence type="ECO:0000256" key="2">
    <source>
        <dbReference type="RuleBase" id="RU003707"/>
    </source>
</evidence>
<dbReference type="GO" id="GO:0003824">
    <property type="term" value="F:catalytic activity"/>
    <property type="evidence" value="ECO:0007669"/>
    <property type="project" value="InterPro"/>
</dbReference>
<dbReference type="HOGENOM" id="CLU_009834_7_6_1"/>
<evidence type="ECO:0000256" key="1">
    <source>
        <dbReference type="ARBA" id="ARBA00005254"/>
    </source>
</evidence>
<organism evidence="5">
    <name type="scientific">Schizophyllum commune (strain H4-8 / FGSC 9210)</name>
    <name type="common">Split gill fungus</name>
    <dbReference type="NCBI Taxonomy" id="578458"/>
    <lineage>
        <taxon>Eukaryota</taxon>
        <taxon>Fungi</taxon>
        <taxon>Dikarya</taxon>
        <taxon>Basidiomycota</taxon>
        <taxon>Agaricomycotina</taxon>
        <taxon>Agaricomycetes</taxon>
        <taxon>Agaricomycetidae</taxon>
        <taxon>Agaricales</taxon>
        <taxon>Schizophyllaceae</taxon>
        <taxon>Schizophyllum</taxon>
    </lineage>
</organism>
<keyword evidence="5" id="KW-1185">Reference proteome</keyword>
<dbReference type="eggNOG" id="KOG1680">
    <property type="taxonomic scope" value="Eukaryota"/>
</dbReference>
<sequence>MVAIPNHSSQLLVSLPADHVLLLTLNRPRSLNAMTPEMTEDLQRILDWFEEEEELWVVVFTGSGRIFCAGADLIAWDKHQHDGDSSEQARLASDRHGFGSISRRQSRKPMIAAVNGGAYGGGTEIALNCDLVVASQGAKFALPEVKRGVIAAAGGIPRLAQLAGHQLASELLLLGRTITAEDARARFGFVNEVVPASEVVSTAVQLAKELTQNSPDAVQSTKRGLLMAQNLGAEEAYKQHIWAPETTRVFKDENIKEGLRAFAEKRSPKWGNPAKL</sequence>
<dbReference type="PROSITE" id="PS00166">
    <property type="entry name" value="ENOYL_COA_HYDRATASE"/>
    <property type="match status" value="1"/>
</dbReference>
<evidence type="ECO:0000256" key="3">
    <source>
        <dbReference type="SAM" id="MobiDB-lite"/>
    </source>
</evidence>
<evidence type="ECO:0000313" key="4">
    <source>
        <dbReference type="EMBL" id="EFI96396.1"/>
    </source>
</evidence>
<proteinExistence type="inferred from homology"/>
<dbReference type="GeneID" id="9592555"/>
<dbReference type="EMBL" id="GL377307">
    <property type="protein sequence ID" value="EFI96396.1"/>
    <property type="molecule type" value="Genomic_DNA"/>
</dbReference>
<accession>D8Q7D0</accession>
<dbReference type="Pfam" id="PF00378">
    <property type="entry name" value="ECH_1"/>
    <property type="match status" value="1"/>
</dbReference>
<feature type="region of interest" description="Disordered" evidence="3">
    <location>
        <begin position="85"/>
        <end position="104"/>
    </location>
</feature>
<dbReference type="GO" id="GO:0006635">
    <property type="term" value="P:fatty acid beta-oxidation"/>
    <property type="evidence" value="ECO:0007669"/>
    <property type="project" value="TreeGrafter"/>
</dbReference>
<dbReference type="KEGG" id="scm:SCHCO_01190456"/>
<dbReference type="InterPro" id="IPR018376">
    <property type="entry name" value="Enoyl-CoA_hyd/isom_CS"/>
</dbReference>
<dbReference type="SUPFAM" id="SSF52096">
    <property type="entry name" value="ClpP/crotonase"/>
    <property type="match status" value="1"/>
</dbReference>
<dbReference type="InterPro" id="IPR001753">
    <property type="entry name" value="Enoyl-CoA_hydra/iso"/>
</dbReference>
<dbReference type="InterPro" id="IPR029045">
    <property type="entry name" value="ClpP/crotonase-like_dom_sf"/>
</dbReference>
<evidence type="ECO:0000313" key="5">
    <source>
        <dbReference type="Proteomes" id="UP000007431"/>
    </source>
</evidence>
<dbReference type="STRING" id="578458.D8Q7D0"/>
<dbReference type="AlphaFoldDB" id="D8Q7D0"/>
<dbReference type="Proteomes" id="UP000007431">
    <property type="component" value="Unassembled WGS sequence"/>
</dbReference>
<dbReference type="PANTHER" id="PTHR11941:SF158">
    <property type="entry name" value="ENOYL-COA HYDRATASE (AFU_ORTHOLOGUE AFUA_2G10650)"/>
    <property type="match status" value="1"/>
</dbReference>